<keyword evidence="1" id="KW-0175">Coiled coil</keyword>
<evidence type="ECO:0000256" key="2">
    <source>
        <dbReference type="SAM" id="MobiDB-lite"/>
    </source>
</evidence>
<feature type="compositionally biased region" description="Low complexity" evidence="2">
    <location>
        <begin position="250"/>
        <end position="264"/>
    </location>
</feature>
<keyword evidence="4" id="KW-1185">Reference proteome</keyword>
<evidence type="ECO:0000313" key="3">
    <source>
        <dbReference type="EMBL" id="KDP37286.1"/>
    </source>
</evidence>
<dbReference type="Proteomes" id="UP000027138">
    <property type="component" value="Unassembled WGS sequence"/>
</dbReference>
<evidence type="ECO:0000313" key="4">
    <source>
        <dbReference type="Proteomes" id="UP000027138"/>
    </source>
</evidence>
<accession>A0A067KM36</accession>
<protein>
    <submittedName>
        <fullName evidence="3">Uncharacterized protein</fullName>
    </submittedName>
</protein>
<dbReference type="EMBL" id="KK914408">
    <property type="protein sequence ID" value="KDP37286.1"/>
    <property type="molecule type" value="Genomic_DNA"/>
</dbReference>
<feature type="region of interest" description="Disordered" evidence="2">
    <location>
        <begin position="238"/>
        <end position="283"/>
    </location>
</feature>
<evidence type="ECO:0000256" key="1">
    <source>
        <dbReference type="SAM" id="Coils"/>
    </source>
</evidence>
<gene>
    <name evidence="3" type="ORF">JCGZ_06740</name>
</gene>
<dbReference type="AlphaFoldDB" id="A0A067KM36"/>
<reference evidence="3 4" key="1">
    <citation type="journal article" date="2014" name="PLoS ONE">
        <title>Global Analysis of Gene Expression Profiles in Physic Nut (Jatropha curcas L.) Seedlings Exposed to Salt Stress.</title>
        <authorList>
            <person name="Zhang L."/>
            <person name="Zhang C."/>
            <person name="Wu P."/>
            <person name="Chen Y."/>
            <person name="Li M."/>
            <person name="Jiang H."/>
            <person name="Wu G."/>
        </authorList>
    </citation>
    <scope>NUCLEOTIDE SEQUENCE [LARGE SCALE GENOMIC DNA]</scope>
    <source>
        <strain evidence="4">cv. GZQX0401</strain>
        <tissue evidence="3">Young leaves</tissue>
    </source>
</reference>
<proteinExistence type="predicted"/>
<name>A0A067KM36_JATCU</name>
<feature type="coiled-coil region" evidence="1">
    <location>
        <begin position="203"/>
        <end position="230"/>
    </location>
</feature>
<sequence>MRQDFTLLAADVKGGHIIVSGTGTVGSNRSRIVTGTDGNRNWFEPESELEIFGSVSVLDLRNCKPAVPQNRSKPDWNLRFSDRLEPAGGWGGGFIKRQRPPSSLFSSFLLLLRSQRRPAVCSTVPSRLTPPSLLRCSAGRQRIPSPRRSRSSVQENYTTARECLVSSQAESEAESRIDEASQFYCDSALTLLQPAQDHSAEEFTALRARVDEQERQLAELRAHIMRLSVSPVLQPLLSPDPDAADDTLVTPAGTTAHPAGTPPGDSTLDRADNQQRRFDFGPF</sequence>
<feature type="compositionally biased region" description="Basic and acidic residues" evidence="2">
    <location>
        <begin position="267"/>
        <end position="283"/>
    </location>
</feature>
<organism evidence="3 4">
    <name type="scientific">Jatropha curcas</name>
    <name type="common">Barbados nut</name>
    <dbReference type="NCBI Taxonomy" id="180498"/>
    <lineage>
        <taxon>Eukaryota</taxon>
        <taxon>Viridiplantae</taxon>
        <taxon>Streptophyta</taxon>
        <taxon>Embryophyta</taxon>
        <taxon>Tracheophyta</taxon>
        <taxon>Spermatophyta</taxon>
        <taxon>Magnoliopsida</taxon>
        <taxon>eudicotyledons</taxon>
        <taxon>Gunneridae</taxon>
        <taxon>Pentapetalae</taxon>
        <taxon>rosids</taxon>
        <taxon>fabids</taxon>
        <taxon>Malpighiales</taxon>
        <taxon>Euphorbiaceae</taxon>
        <taxon>Crotonoideae</taxon>
        <taxon>Jatropheae</taxon>
        <taxon>Jatropha</taxon>
    </lineage>
</organism>